<dbReference type="EMBL" id="CM043800">
    <property type="protein sequence ID" value="KAI4810603.1"/>
    <property type="molecule type" value="Genomic_DNA"/>
</dbReference>
<evidence type="ECO:0000313" key="2">
    <source>
        <dbReference type="Proteomes" id="UP001057452"/>
    </source>
</evidence>
<keyword evidence="2" id="KW-1185">Reference proteome</keyword>
<protein>
    <submittedName>
        <fullName evidence="1">Uncharacterized protein</fullName>
    </submittedName>
</protein>
<name>A0ACB9WBT3_CHAAC</name>
<comment type="caution">
    <text evidence="1">The sequence shown here is derived from an EMBL/GenBank/DDBJ whole genome shotgun (WGS) entry which is preliminary data.</text>
</comment>
<sequence length="94" mass="10821">MAMYYEPAFLPPNAEEQDFIQAYENVREKYKGEEQLWDDMAMLTETFSLGTEAGLLLTAAQGCKPVTLDRRFEWLDDLSQKECFVWMSTAGLPV</sequence>
<dbReference type="Proteomes" id="UP001057452">
    <property type="component" value="Chromosome 16"/>
</dbReference>
<accession>A0ACB9WBT3</accession>
<evidence type="ECO:0000313" key="1">
    <source>
        <dbReference type="EMBL" id="KAI4810603.1"/>
    </source>
</evidence>
<gene>
    <name evidence="1" type="ORF">KUCAC02_013541</name>
</gene>
<reference evidence="1" key="1">
    <citation type="submission" date="2022-05" db="EMBL/GenBank/DDBJ databases">
        <title>Chromosome-level genome of Chaenocephalus aceratus.</title>
        <authorList>
            <person name="Park H."/>
        </authorList>
    </citation>
    <scope>NUCLEOTIDE SEQUENCE</scope>
    <source>
        <strain evidence="1">KU_202001</strain>
    </source>
</reference>
<proteinExistence type="predicted"/>
<organism evidence="1 2">
    <name type="scientific">Chaenocephalus aceratus</name>
    <name type="common">Blackfin icefish</name>
    <name type="synonym">Chaenichthys aceratus</name>
    <dbReference type="NCBI Taxonomy" id="36190"/>
    <lineage>
        <taxon>Eukaryota</taxon>
        <taxon>Metazoa</taxon>
        <taxon>Chordata</taxon>
        <taxon>Craniata</taxon>
        <taxon>Vertebrata</taxon>
        <taxon>Euteleostomi</taxon>
        <taxon>Actinopterygii</taxon>
        <taxon>Neopterygii</taxon>
        <taxon>Teleostei</taxon>
        <taxon>Neoteleostei</taxon>
        <taxon>Acanthomorphata</taxon>
        <taxon>Eupercaria</taxon>
        <taxon>Perciformes</taxon>
        <taxon>Notothenioidei</taxon>
        <taxon>Channichthyidae</taxon>
        <taxon>Chaenocephalus</taxon>
    </lineage>
</organism>